<name>A0ABQ5E4Y7_9ASTR</name>
<gene>
    <name evidence="2" type="ORF">Tco_0954629</name>
</gene>
<feature type="region of interest" description="Disordered" evidence="1">
    <location>
        <begin position="1"/>
        <end position="27"/>
    </location>
</feature>
<accession>A0ABQ5E4Y7</accession>
<sequence length="170" mass="19131">MDSTSSSSYMQQPLPNNNNYNPQPSFNQNYMQQLMLNPKDITDPTTAMNMTLVLMAKAFKLNYSITQTIHNQQTYTDGWTAIGGNQFSSMLGQEYWRDQEEGYNASYKLVLTNQNQNGNGNVVAAHAEGNANGNNGNQIRCYNCRGWVIFLGTTQSDQREGMLLIFILSC</sequence>
<dbReference type="Proteomes" id="UP001151760">
    <property type="component" value="Unassembled WGS sequence"/>
</dbReference>
<keyword evidence="3" id="KW-1185">Reference proteome</keyword>
<reference evidence="2" key="1">
    <citation type="journal article" date="2022" name="Int. J. Mol. Sci.">
        <title>Draft Genome of Tanacetum Coccineum: Genomic Comparison of Closely Related Tanacetum-Family Plants.</title>
        <authorList>
            <person name="Yamashiro T."/>
            <person name="Shiraishi A."/>
            <person name="Nakayama K."/>
            <person name="Satake H."/>
        </authorList>
    </citation>
    <scope>NUCLEOTIDE SEQUENCE</scope>
</reference>
<feature type="compositionally biased region" description="Low complexity" evidence="1">
    <location>
        <begin position="11"/>
        <end position="27"/>
    </location>
</feature>
<comment type="caution">
    <text evidence="2">The sequence shown here is derived from an EMBL/GenBank/DDBJ whole genome shotgun (WGS) entry which is preliminary data.</text>
</comment>
<reference evidence="2" key="2">
    <citation type="submission" date="2022-01" db="EMBL/GenBank/DDBJ databases">
        <authorList>
            <person name="Yamashiro T."/>
            <person name="Shiraishi A."/>
            <person name="Satake H."/>
            <person name="Nakayama K."/>
        </authorList>
    </citation>
    <scope>NUCLEOTIDE SEQUENCE</scope>
</reference>
<evidence type="ECO:0000256" key="1">
    <source>
        <dbReference type="SAM" id="MobiDB-lite"/>
    </source>
</evidence>
<protein>
    <submittedName>
        <fullName evidence="2">Uncharacterized protein</fullName>
    </submittedName>
</protein>
<evidence type="ECO:0000313" key="3">
    <source>
        <dbReference type="Proteomes" id="UP001151760"/>
    </source>
</evidence>
<evidence type="ECO:0000313" key="2">
    <source>
        <dbReference type="EMBL" id="GJT45914.1"/>
    </source>
</evidence>
<organism evidence="2 3">
    <name type="scientific">Tanacetum coccineum</name>
    <dbReference type="NCBI Taxonomy" id="301880"/>
    <lineage>
        <taxon>Eukaryota</taxon>
        <taxon>Viridiplantae</taxon>
        <taxon>Streptophyta</taxon>
        <taxon>Embryophyta</taxon>
        <taxon>Tracheophyta</taxon>
        <taxon>Spermatophyta</taxon>
        <taxon>Magnoliopsida</taxon>
        <taxon>eudicotyledons</taxon>
        <taxon>Gunneridae</taxon>
        <taxon>Pentapetalae</taxon>
        <taxon>asterids</taxon>
        <taxon>campanulids</taxon>
        <taxon>Asterales</taxon>
        <taxon>Asteraceae</taxon>
        <taxon>Asteroideae</taxon>
        <taxon>Anthemideae</taxon>
        <taxon>Anthemidinae</taxon>
        <taxon>Tanacetum</taxon>
    </lineage>
</organism>
<proteinExistence type="predicted"/>
<feature type="compositionally biased region" description="Polar residues" evidence="1">
    <location>
        <begin position="1"/>
        <end position="10"/>
    </location>
</feature>
<dbReference type="EMBL" id="BQNB010015941">
    <property type="protein sequence ID" value="GJT45914.1"/>
    <property type="molecule type" value="Genomic_DNA"/>
</dbReference>